<comment type="caution">
    <text evidence="1">The sequence shown here is derived from an EMBL/GenBank/DDBJ whole genome shotgun (WGS) entry which is preliminary data.</text>
</comment>
<protein>
    <recommendedName>
        <fullName evidence="3">Secreted protein</fullName>
    </recommendedName>
</protein>
<proteinExistence type="predicted"/>
<dbReference type="EMBL" id="JAUDFV010000133">
    <property type="protein sequence ID" value="KAL2726642.1"/>
    <property type="molecule type" value="Genomic_DNA"/>
</dbReference>
<gene>
    <name evidence="1" type="ORF">V1478_006920</name>
</gene>
<dbReference type="AlphaFoldDB" id="A0ABD2B1Q0"/>
<organism evidence="1 2">
    <name type="scientific">Vespula squamosa</name>
    <name type="common">Southern yellow jacket</name>
    <name type="synonym">Wasp</name>
    <dbReference type="NCBI Taxonomy" id="30214"/>
    <lineage>
        <taxon>Eukaryota</taxon>
        <taxon>Metazoa</taxon>
        <taxon>Ecdysozoa</taxon>
        <taxon>Arthropoda</taxon>
        <taxon>Hexapoda</taxon>
        <taxon>Insecta</taxon>
        <taxon>Pterygota</taxon>
        <taxon>Neoptera</taxon>
        <taxon>Endopterygota</taxon>
        <taxon>Hymenoptera</taxon>
        <taxon>Apocrita</taxon>
        <taxon>Aculeata</taxon>
        <taxon>Vespoidea</taxon>
        <taxon>Vespidae</taxon>
        <taxon>Vespinae</taxon>
        <taxon>Vespula</taxon>
    </lineage>
</organism>
<dbReference type="Proteomes" id="UP001607302">
    <property type="component" value="Unassembled WGS sequence"/>
</dbReference>
<keyword evidence="2" id="KW-1185">Reference proteome</keyword>
<sequence>MSDITFYLCSLIVVTIRECILSEQRYALVGSQTKTELIIVKVDQRISKKLVILHSTCVPSSLLLSGNASCRSSDVHSSEVKPKQHYDFTFYLRSLFVITIRERILSEQRCALVGSQTKTALIIFQVHLRPHFVGTHPVGAAMCTRWKSNQNCTNNIPSPSKASLCCCCGRPQATSAKSASKIKDFSFCLRSLFVITTRERILSEQRCALVGSQTKTALIIFQVHLRPHFVVVAGDHRQRNIEKISDFTFYLRSLFVITIRERILSEQRCALVGSQTKTALIIFQVSLRPHFVVVAGDNGL</sequence>
<reference evidence="1 2" key="1">
    <citation type="journal article" date="2024" name="Ann. Entomol. Soc. Am.">
        <title>Genomic analyses of the southern and eastern yellowjacket wasps (Hymenoptera: Vespidae) reveal evolutionary signatures of social life.</title>
        <authorList>
            <person name="Catto M.A."/>
            <person name="Caine P.B."/>
            <person name="Orr S.E."/>
            <person name="Hunt B.G."/>
            <person name="Goodisman M.A.D."/>
        </authorList>
    </citation>
    <scope>NUCLEOTIDE SEQUENCE [LARGE SCALE GENOMIC DNA]</scope>
    <source>
        <strain evidence="1">233</strain>
        <tissue evidence="1">Head and thorax</tissue>
    </source>
</reference>
<evidence type="ECO:0000313" key="1">
    <source>
        <dbReference type="EMBL" id="KAL2726642.1"/>
    </source>
</evidence>
<evidence type="ECO:0000313" key="2">
    <source>
        <dbReference type="Proteomes" id="UP001607302"/>
    </source>
</evidence>
<accession>A0ABD2B1Q0</accession>
<name>A0ABD2B1Q0_VESSQ</name>
<evidence type="ECO:0008006" key="3">
    <source>
        <dbReference type="Google" id="ProtNLM"/>
    </source>
</evidence>